<dbReference type="InterPro" id="IPR011050">
    <property type="entry name" value="Pectin_lyase_fold/virulence"/>
</dbReference>
<dbReference type="Gene3D" id="2.160.20.10">
    <property type="entry name" value="Single-stranded right-handed beta-helix, Pectin lyase-like"/>
    <property type="match status" value="1"/>
</dbReference>
<feature type="domain" description="Pectate lyase" evidence="6">
    <location>
        <begin position="38"/>
        <end position="250"/>
    </location>
</feature>
<dbReference type="InterPro" id="IPR002022">
    <property type="entry name" value="Pec_lyase"/>
</dbReference>
<reference evidence="7" key="1">
    <citation type="journal article" date="2021" name="Nat. Commun.">
        <title>Genetic determinants of endophytism in the Arabidopsis root mycobiome.</title>
        <authorList>
            <person name="Mesny F."/>
            <person name="Miyauchi S."/>
            <person name="Thiergart T."/>
            <person name="Pickel B."/>
            <person name="Atanasova L."/>
            <person name="Karlsson M."/>
            <person name="Huettel B."/>
            <person name="Barry K.W."/>
            <person name="Haridas S."/>
            <person name="Chen C."/>
            <person name="Bauer D."/>
            <person name="Andreopoulos W."/>
            <person name="Pangilinan J."/>
            <person name="LaButti K."/>
            <person name="Riley R."/>
            <person name="Lipzen A."/>
            <person name="Clum A."/>
            <person name="Drula E."/>
            <person name="Henrissat B."/>
            <person name="Kohler A."/>
            <person name="Grigoriev I.V."/>
            <person name="Martin F.M."/>
            <person name="Hacquard S."/>
        </authorList>
    </citation>
    <scope>NUCLEOTIDE SEQUENCE</scope>
    <source>
        <strain evidence="7">MPI-CAGE-CH-0235</strain>
    </source>
</reference>
<sequence length="309" mass="32262">MYPYLFLSLLPAALAAPSSSIAAAAGPVGFGAGTTGGGSGSGTTVTSCSQLSSALKNGGVINVSGTLSGCGILSVPSDTTLMGVGANSGLVNGGFRLKKADNVIIRNLNLKNPPEGKDLIDIEASTHVWVDHCDLSADGIVGDKDRYDGLLDAKRAADFITVSYTKFHDHWKASLIGHSDSNGSQDSGHLRVTYHHNHWSNINSRAPSVRFGTAHIFSSCYENVPASGVNSRMGAQVLVEQTSFSGVRRAIVTNLDSDEAGFAVERDNVFSNSDIDITQAGSFSPPYEYSTDPVSSICSLVKSQAGTTL</sequence>
<evidence type="ECO:0000256" key="2">
    <source>
        <dbReference type="ARBA" id="ARBA00022729"/>
    </source>
</evidence>
<evidence type="ECO:0000256" key="3">
    <source>
        <dbReference type="ARBA" id="ARBA00023239"/>
    </source>
</evidence>
<dbReference type="PANTHER" id="PTHR31683">
    <property type="entry name" value="PECTATE LYASE 18-RELATED"/>
    <property type="match status" value="1"/>
</dbReference>
<comment type="similarity">
    <text evidence="1 4">Belongs to the polysaccharide lyase 1 family.</text>
</comment>
<dbReference type="Pfam" id="PF00544">
    <property type="entry name" value="Pectate_lyase_4"/>
    <property type="match status" value="1"/>
</dbReference>
<feature type="chain" id="PRO_5035468045" evidence="5">
    <location>
        <begin position="16"/>
        <end position="309"/>
    </location>
</feature>
<dbReference type="GO" id="GO:0005576">
    <property type="term" value="C:extracellular region"/>
    <property type="evidence" value="ECO:0007669"/>
    <property type="project" value="UniProtKB-SubCell"/>
</dbReference>
<evidence type="ECO:0000259" key="6">
    <source>
        <dbReference type="SMART" id="SM00656"/>
    </source>
</evidence>
<dbReference type="InterPro" id="IPR045032">
    <property type="entry name" value="PEL"/>
</dbReference>
<organism evidence="7 8">
    <name type="scientific">Stachybotrys elegans</name>
    <dbReference type="NCBI Taxonomy" id="80388"/>
    <lineage>
        <taxon>Eukaryota</taxon>
        <taxon>Fungi</taxon>
        <taxon>Dikarya</taxon>
        <taxon>Ascomycota</taxon>
        <taxon>Pezizomycotina</taxon>
        <taxon>Sordariomycetes</taxon>
        <taxon>Hypocreomycetidae</taxon>
        <taxon>Hypocreales</taxon>
        <taxon>Stachybotryaceae</taxon>
        <taxon>Stachybotrys</taxon>
    </lineage>
</organism>
<keyword evidence="3 4" id="KW-0456">Lyase</keyword>
<evidence type="ECO:0000256" key="1">
    <source>
        <dbReference type="ARBA" id="ARBA00010980"/>
    </source>
</evidence>
<protein>
    <submittedName>
        <fullName evidence="7">Pectin lyase fold/virulence factor</fullName>
    </submittedName>
</protein>
<dbReference type="OrthoDB" id="1637350at2759"/>
<proteinExistence type="inferred from homology"/>
<dbReference type="SUPFAM" id="SSF51126">
    <property type="entry name" value="Pectin lyase-like"/>
    <property type="match status" value="1"/>
</dbReference>
<evidence type="ECO:0000313" key="7">
    <source>
        <dbReference type="EMBL" id="KAH7320752.1"/>
    </source>
</evidence>
<dbReference type="InterPro" id="IPR012334">
    <property type="entry name" value="Pectin_lyas_fold"/>
</dbReference>
<evidence type="ECO:0000256" key="5">
    <source>
        <dbReference type="SAM" id="SignalP"/>
    </source>
</evidence>
<comment type="caution">
    <text evidence="7">The sequence shown here is derived from an EMBL/GenBank/DDBJ whole genome shotgun (WGS) entry which is preliminary data.</text>
</comment>
<evidence type="ECO:0000256" key="4">
    <source>
        <dbReference type="RuleBase" id="RU361173"/>
    </source>
</evidence>
<dbReference type="GO" id="GO:0000272">
    <property type="term" value="P:polysaccharide catabolic process"/>
    <property type="evidence" value="ECO:0007669"/>
    <property type="project" value="UniProtKB-KW"/>
</dbReference>
<dbReference type="Proteomes" id="UP000813444">
    <property type="component" value="Unassembled WGS sequence"/>
</dbReference>
<dbReference type="GO" id="GO:0030570">
    <property type="term" value="F:pectate lyase activity"/>
    <property type="evidence" value="ECO:0007669"/>
    <property type="project" value="InterPro"/>
</dbReference>
<comment type="subcellular location">
    <subcellularLocation>
        <location evidence="4">Secreted</location>
    </subcellularLocation>
</comment>
<keyword evidence="8" id="KW-1185">Reference proteome</keyword>
<dbReference type="PANTHER" id="PTHR31683:SF18">
    <property type="entry name" value="PECTATE LYASE 21-RELATED"/>
    <property type="match status" value="1"/>
</dbReference>
<keyword evidence="4" id="KW-0119">Carbohydrate metabolism</keyword>
<feature type="signal peptide" evidence="5">
    <location>
        <begin position="1"/>
        <end position="15"/>
    </location>
</feature>
<keyword evidence="4" id="KW-0964">Secreted</keyword>
<gene>
    <name evidence="7" type="ORF">B0I35DRAFT_390686</name>
</gene>
<evidence type="ECO:0000313" key="8">
    <source>
        <dbReference type="Proteomes" id="UP000813444"/>
    </source>
</evidence>
<dbReference type="SMART" id="SM00656">
    <property type="entry name" value="Amb_all"/>
    <property type="match status" value="1"/>
</dbReference>
<dbReference type="EMBL" id="JAGPNK010000005">
    <property type="protein sequence ID" value="KAH7320752.1"/>
    <property type="molecule type" value="Genomic_DNA"/>
</dbReference>
<accession>A0A8K0WSE4</accession>
<keyword evidence="2 5" id="KW-0732">Signal</keyword>
<keyword evidence="4" id="KW-0624">Polysaccharide degradation</keyword>
<name>A0A8K0WSE4_9HYPO</name>
<dbReference type="AlphaFoldDB" id="A0A8K0WSE4"/>